<gene>
    <name evidence="1" type="ORF">H4R20_002144</name>
</gene>
<dbReference type="AlphaFoldDB" id="A0A9W8HW36"/>
<dbReference type="OrthoDB" id="421226at2759"/>
<reference evidence="1" key="1">
    <citation type="submission" date="2022-07" db="EMBL/GenBank/DDBJ databases">
        <title>Phylogenomic reconstructions and comparative analyses of Kickxellomycotina fungi.</title>
        <authorList>
            <person name="Reynolds N.K."/>
            <person name="Stajich J.E."/>
            <person name="Barry K."/>
            <person name="Grigoriev I.V."/>
            <person name="Crous P."/>
            <person name="Smith M.E."/>
        </authorList>
    </citation>
    <scope>NUCLEOTIDE SEQUENCE</scope>
    <source>
        <strain evidence="1">NRRL 1565</strain>
    </source>
</reference>
<dbReference type="SUPFAM" id="SSF52047">
    <property type="entry name" value="RNI-like"/>
    <property type="match status" value="1"/>
</dbReference>
<sequence length="209" mass="24355">MIDDGSDLVNYDNLSRVLECSHNLMSLYMGSCPGIRAPDFQEMFNRSPYMCRSLTSFNVSGSEILRYPMQFVLKAMPNLEVLNLSHTFTDDELLDTIAECNRNIERLYLSKCFYITELGIREVVDKCLKLEYLDVTDCPYCTELDFVESRGIHLEWGSRCIDYEEYIKHVETYGDGMAELYHSDNYGYEDKYSYSEEYESSDDEDSDVI</sequence>
<evidence type="ECO:0000313" key="1">
    <source>
        <dbReference type="EMBL" id="KAJ2805309.1"/>
    </source>
</evidence>
<keyword evidence="2" id="KW-1185">Reference proteome</keyword>
<name>A0A9W8HW36_9FUNG</name>
<dbReference type="EMBL" id="JANBUO010000302">
    <property type="protein sequence ID" value="KAJ2805309.1"/>
    <property type="molecule type" value="Genomic_DNA"/>
</dbReference>
<protein>
    <recommendedName>
        <fullName evidence="3">RNI-like protein</fullName>
    </recommendedName>
</protein>
<accession>A0A9W8HW36</accession>
<proteinExistence type="predicted"/>
<evidence type="ECO:0008006" key="3">
    <source>
        <dbReference type="Google" id="ProtNLM"/>
    </source>
</evidence>
<evidence type="ECO:0000313" key="2">
    <source>
        <dbReference type="Proteomes" id="UP001140094"/>
    </source>
</evidence>
<dbReference type="Gene3D" id="3.80.10.10">
    <property type="entry name" value="Ribonuclease Inhibitor"/>
    <property type="match status" value="1"/>
</dbReference>
<dbReference type="InterPro" id="IPR032675">
    <property type="entry name" value="LRR_dom_sf"/>
</dbReference>
<comment type="caution">
    <text evidence="1">The sequence shown here is derived from an EMBL/GenBank/DDBJ whole genome shotgun (WGS) entry which is preliminary data.</text>
</comment>
<organism evidence="1 2">
    <name type="scientific">Coemansia guatemalensis</name>
    <dbReference type="NCBI Taxonomy" id="2761395"/>
    <lineage>
        <taxon>Eukaryota</taxon>
        <taxon>Fungi</taxon>
        <taxon>Fungi incertae sedis</taxon>
        <taxon>Zoopagomycota</taxon>
        <taxon>Kickxellomycotina</taxon>
        <taxon>Kickxellomycetes</taxon>
        <taxon>Kickxellales</taxon>
        <taxon>Kickxellaceae</taxon>
        <taxon>Coemansia</taxon>
    </lineage>
</organism>
<dbReference type="Proteomes" id="UP001140094">
    <property type="component" value="Unassembled WGS sequence"/>
</dbReference>